<dbReference type="Pfam" id="PF05164">
    <property type="entry name" value="ZapA"/>
    <property type="match status" value="1"/>
</dbReference>
<dbReference type="InterPro" id="IPR053712">
    <property type="entry name" value="Bac_CellDiv_Activator"/>
</dbReference>
<evidence type="ECO:0008006" key="3">
    <source>
        <dbReference type="Google" id="ProtNLM"/>
    </source>
</evidence>
<dbReference type="InterPro" id="IPR036192">
    <property type="entry name" value="Cell_div_ZapA-like_sf"/>
</dbReference>
<organism evidence="1 2">
    <name type="scientific">Treponema brennaborense (strain DSM 12168 / CIP 105900 / DD5/3)</name>
    <dbReference type="NCBI Taxonomy" id="906968"/>
    <lineage>
        <taxon>Bacteria</taxon>
        <taxon>Pseudomonadati</taxon>
        <taxon>Spirochaetota</taxon>
        <taxon>Spirochaetia</taxon>
        <taxon>Spirochaetales</taxon>
        <taxon>Treponemataceae</taxon>
        <taxon>Treponema</taxon>
    </lineage>
</organism>
<dbReference type="OrthoDB" id="360980at2"/>
<dbReference type="AlphaFoldDB" id="F4LJH7"/>
<dbReference type="eggNOG" id="COG3027">
    <property type="taxonomic scope" value="Bacteria"/>
</dbReference>
<gene>
    <name evidence="1" type="ordered locus">Trebr_0936</name>
</gene>
<dbReference type="KEGG" id="tbe:Trebr_0936"/>
<evidence type="ECO:0000313" key="1">
    <source>
        <dbReference type="EMBL" id="AEE16372.1"/>
    </source>
</evidence>
<dbReference type="SUPFAM" id="SSF102829">
    <property type="entry name" value="Cell division protein ZapA-like"/>
    <property type="match status" value="1"/>
</dbReference>
<sequence length="100" mass="11128">MGTLQIDTLGTSFTIKAKESSAYLQSLLTYYNQIVKQLENNADTKEPLQSAILAGIMLCDELYKEKIKNAQLAKSPSSRELSEAEELTLKMISNIEKALN</sequence>
<evidence type="ECO:0000313" key="2">
    <source>
        <dbReference type="Proteomes" id="UP000006546"/>
    </source>
</evidence>
<dbReference type="Proteomes" id="UP000006546">
    <property type="component" value="Chromosome"/>
</dbReference>
<protein>
    <recommendedName>
        <fullName evidence="3">Cell division protein ZapA</fullName>
    </recommendedName>
</protein>
<dbReference type="InterPro" id="IPR007838">
    <property type="entry name" value="Cell_div_ZapA-like"/>
</dbReference>
<dbReference type="RefSeq" id="WP_013758091.1">
    <property type="nucleotide sequence ID" value="NC_015500.1"/>
</dbReference>
<proteinExistence type="predicted"/>
<accession>F4LJH7</accession>
<dbReference type="EMBL" id="CP002696">
    <property type="protein sequence ID" value="AEE16372.1"/>
    <property type="molecule type" value="Genomic_DNA"/>
</dbReference>
<dbReference type="HOGENOM" id="CLU_116623_5_0_12"/>
<dbReference type="STRING" id="906968.Trebr_0936"/>
<dbReference type="Gene3D" id="6.10.250.790">
    <property type="match status" value="1"/>
</dbReference>
<name>F4LJH7_TREBD</name>
<keyword evidence="2" id="KW-1185">Reference proteome</keyword>
<reference evidence="2" key="1">
    <citation type="submission" date="2011-04" db="EMBL/GenBank/DDBJ databases">
        <title>The complete genome of Treponema brennaborense DSM 12168.</title>
        <authorList>
            <person name="Lucas S."/>
            <person name="Han J."/>
            <person name="Lapidus A."/>
            <person name="Bruce D."/>
            <person name="Goodwin L."/>
            <person name="Pitluck S."/>
            <person name="Peters L."/>
            <person name="Kyrpides N."/>
            <person name="Mavromatis K."/>
            <person name="Ivanova N."/>
            <person name="Mikhailova N."/>
            <person name="Pagani I."/>
            <person name="Teshima H."/>
            <person name="Detter J.C."/>
            <person name="Tapia R."/>
            <person name="Han C."/>
            <person name="Land M."/>
            <person name="Hauser L."/>
            <person name="Markowitz V."/>
            <person name="Cheng J.-F."/>
            <person name="Hugenholtz P."/>
            <person name="Woyke T."/>
            <person name="Wu D."/>
            <person name="Gronow S."/>
            <person name="Wellnitz S."/>
            <person name="Brambilla E."/>
            <person name="Klenk H.-P."/>
            <person name="Eisen J.A."/>
        </authorList>
    </citation>
    <scope>NUCLEOTIDE SEQUENCE [LARGE SCALE GENOMIC DNA]</scope>
    <source>
        <strain evidence="2">DSM 12168 / CIP 105900 / DD5/3</strain>
    </source>
</reference>